<reference evidence="1 2" key="1">
    <citation type="submission" date="2020-02" db="EMBL/GenBank/DDBJ databases">
        <authorList>
            <person name="Ma Q."/>
            <person name="Huang Y."/>
            <person name="Song X."/>
            <person name="Pei D."/>
        </authorList>
    </citation>
    <scope>NUCLEOTIDE SEQUENCE [LARGE SCALE GENOMIC DNA]</scope>
    <source>
        <strain evidence="1">Sxm20200214</strain>
        <tissue evidence="1">Leaf</tissue>
    </source>
</reference>
<proteinExistence type="predicted"/>
<evidence type="ECO:0000313" key="1">
    <source>
        <dbReference type="EMBL" id="KAG2328451.1"/>
    </source>
</evidence>
<sequence length="67" mass="7530">MLLPIMDEFSAIAAIFLVSNVQSSYTLRFGMNCVNFTNPADRKEKDSGKWFSKFIARHAISVVMNGI</sequence>
<dbReference type="GO" id="GO:0005773">
    <property type="term" value="C:vacuole"/>
    <property type="evidence" value="ECO:0007669"/>
    <property type="project" value="UniProtKB-SubCell"/>
</dbReference>
<dbReference type="GO" id="GO:0019137">
    <property type="term" value="F:thioglucosidase activity"/>
    <property type="evidence" value="ECO:0007669"/>
    <property type="project" value="UniProtKB-EC"/>
</dbReference>
<keyword evidence="2" id="KW-1185">Reference proteome</keyword>
<comment type="caution">
    <text evidence="1">The sequence shown here is derived from an EMBL/GenBank/DDBJ whole genome shotgun (WGS) entry which is preliminary data.</text>
</comment>
<dbReference type="Proteomes" id="UP000886595">
    <property type="component" value="Unassembled WGS sequence"/>
</dbReference>
<dbReference type="EMBL" id="JAAMPC010000002">
    <property type="protein sequence ID" value="KAG2328451.1"/>
    <property type="molecule type" value="Genomic_DNA"/>
</dbReference>
<evidence type="ECO:0000313" key="2">
    <source>
        <dbReference type="Proteomes" id="UP000886595"/>
    </source>
</evidence>
<dbReference type="InterPro" id="IPR017853">
    <property type="entry name" value="GH"/>
</dbReference>
<dbReference type="AlphaFoldDB" id="A0A8X7WFB2"/>
<gene>
    <name evidence="1" type="ORF">Bca52824_011179</name>
</gene>
<name>A0A8X7WFB2_BRACI</name>
<protein>
    <submittedName>
        <fullName evidence="1">Uncharacterized protein</fullName>
    </submittedName>
</protein>
<organism evidence="1 2">
    <name type="scientific">Brassica carinata</name>
    <name type="common">Ethiopian mustard</name>
    <name type="synonym">Abyssinian cabbage</name>
    <dbReference type="NCBI Taxonomy" id="52824"/>
    <lineage>
        <taxon>Eukaryota</taxon>
        <taxon>Viridiplantae</taxon>
        <taxon>Streptophyta</taxon>
        <taxon>Embryophyta</taxon>
        <taxon>Tracheophyta</taxon>
        <taxon>Spermatophyta</taxon>
        <taxon>Magnoliopsida</taxon>
        <taxon>eudicotyledons</taxon>
        <taxon>Gunneridae</taxon>
        <taxon>Pentapetalae</taxon>
        <taxon>rosids</taxon>
        <taxon>malvids</taxon>
        <taxon>Brassicales</taxon>
        <taxon>Brassicaceae</taxon>
        <taxon>Brassiceae</taxon>
        <taxon>Brassica</taxon>
    </lineage>
</organism>
<dbReference type="Gene3D" id="3.20.20.80">
    <property type="entry name" value="Glycosidases"/>
    <property type="match status" value="1"/>
</dbReference>
<dbReference type="SUPFAM" id="SSF51445">
    <property type="entry name" value="(Trans)glycosidases"/>
    <property type="match status" value="1"/>
</dbReference>
<accession>A0A8X7WFB2</accession>
<dbReference type="GO" id="GO:0005975">
    <property type="term" value="P:carbohydrate metabolic process"/>
    <property type="evidence" value="ECO:0007669"/>
    <property type="project" value="InterPro"/>
</dbReference>